<sequence length="437" mass="50334">MKREIEKYAHRAGSSGLPYLNEKEHGERQTVTLHDPRPAEWPFFNRLPYSAKSKRAPCTCTAGSYYEKNGKVKSNFFERRRRPRMSEGYHDLDGRNSSDIANMLDIRGPLYVYARGKELVLAIGKLEGHSFWLPTATYNEIVSQPVVNRGSSSHAFPLGPQFYADNRKEGSNISIQAAFIRPDWTLVFCDHNVMISFHIMELQHVSSHTTLSPASEIWPFLWSSSHGPTVVEEKSYFEDVVNAWKAWILKASERPKQRYQSMIPIYLVLKDKQQIFNGYGAQEACDFLFKAMLPPHLPCAILCKSDVLWNRFTTHLFNFQSDQLSQLKEAHLPSVSGPSPFYMNKDGHGRFLTHFVHCYRRRRVRVDGTFLQEVERLGYLNLSRPALDDDGYATDMFIIFFFVINSFLFLFTRGRKSAPCQGLKPHYQGANSVFAEF</sequence>
<keyword evidence="1" id="KW-0472">Membrane</keyword>
<evidence type="ECO:0000256" key="1">
    <source>
        <dbReference type="SAM" id="Phobius"/>
    </source>
</evidence>
<keyword evidence="1" id="KW-1133">Transmembrane helix</keyword>
<protein>
    <submittedName>
        <fullName evidence="2">Uncharacterized protein</fullName>
    </submittedName>
</protein>
<gene>
    <name evidence="2" type="ORF">CVT24_012655</name>
</gene>
<feature type="transmembrane region" description="Helical" evidence="1">
    <location>
        <begin position="392"/>
        <end position="411"/>
    </location>
</feature>
<reference evidence="2 3" key="1">
    <citation type="journal article" date="2018" name="Evol. Lett.">
        <title>Horizontal gene cluster transfer increased hallucinogenic mushroom diversity.</title>
        <authorList>
            <person name="Reynolds H.T."/>
            <person name="Vijayakumar V."/>
            <person name="Gluck-Thaler E."/>
            <person name="Korotkin H.B."/>
            <person name="Matheny P.B."/>
            <person name="Slot J.C."/>
        </authorList>
    </citation>
    <scope>NUCLEOTIDE SEQUENCE [LARGE SCALE GENOMIC DNA]</scope>
    <source>
        <strain evidence="2 3">2629</strain>
    </source>
</reference>
<proteinExistence type="predicted"/>
<accession>A0A409WKF6</accession>
<evidence type="ECO:0000313" key="2">
    <source>
        <dbReference type="EMBL" id="PPQ78998.1"/>
    </source>
</evidence>
<name>A0A409WKF6_9AGAR</name>
<comment type="caution">
    <text evidence="2">The sequence shown here is derived from an EMBL/GenBank/DDBJ whole genome shotgun (WGS) entry which is preliminary data.</text>
</comment>
<dbReference type="EMBL" id="NHTK01005437">
    <property type="protein sequence ID" value="PPQ78998.1"/>
    <property type="molecule type" value="Genomic_DNA"/>
</dbReference>
<dbReference type="InParanoid" id="A0A409WKF6"/>
<dbReference type="Proteomes" id="UP000284842">
    <property type="component" value="Unassembled WGS sequence"/>
</dbReference>
<dbReference type="AlphaFoldDB" id="A0A409WKF6"/>
<keyword evidence="3" id="KW-1185">Reference proteome</keyword>
<keyword evidence="1" id="KW-0812">Transmembrane</keyword>
<evidence type="ECO:0000313" key="3">
    <source>
        <dbReference type="Proteomes" id="UP000284842"/>
    </source>
</evidence>
<organism evidence="2 3">
    <name type="scientific">Panaeolus cyanescens</name>
    <dbReference type="NCBI Taxonomy" id="181874"/>
    <lineage>
        <taxon>Eukaryota</taxon>
        <taxon>Fungi</taxon>
        <taxon>Dikarya</taxon>
        <taxon>Basidiomycota</taxon>
        <taxon>Agaricomycotina</taxon>
        <taxon>Agaricomycetes</taxon>
        <taxon>Agaricomycetidae</taxon>
        <taxon>Agaricales</taxon>
        <taxon>Agaricineae</taxon>
        <taxon>Galeropsidaceae</taxon>
        <taxon>Panaeolus</taxon>
    </lineage>
</organism>
<dbReference type="OrthoDB" id="3025211at2759"/>